<organism evidence="9">
    <name type="scientific">Anthurium amnicola</name>
    <dbReference type="NCBI Taxonomy" id="1678845"/>
    <lineage>
        <taxon>Eukaryota</taxon>
        <taxon>Viridiplantae</taxon>
        <taxon>Streptophyta</taxon>
        <taxon>Embryophyta</taxon>
        <taxon>Tracheophyta</taxon>
        <taxon>Spermatophyta</taxon>
        <taxon>Magnoliopsida</taxon>
        <taxon>Liliopsida</taxon>
        <taxon>Araceae</taxon>
        <taxon>Pothoideae</taxon>
        <taxon>Potheae</taxon>
        <taxon>Anthurium</taxon>
    </lineage>
</organism>
<evidence type="ECO:0000259" key="8">
    <source>
        <dbReference type="PROSITE" id="PS50888"/>
    </source>
</evidence>
<dbReference type="PANTHER" id="PTHR46266:SF3">
    <property type="entry name" value="TRANSCRIPTION FACTOR EGL1"/>
    <property type="match status" value="1"/>
</dbReference>
<evidence type="ECO:0000256" key="3">
    <source>
        <dbReference type="ARBA" id="ARBA00023015"/>
    </source>
</evidence>
<dbReference type="PANTHER" id="PTHR46266">
    <property type="entry name" value="TRANSCRIPTION FACTOR TT8"/>
    <property type="match status" value="1"/>
</dbReference>
<keyword evidence="6" id="KW-0539">Nucleus</keyword>
<dbReference type="EMBL" id="GDJX01005502">
    <property type="protein sequence ID" value="JAT62434.1"/>
    <property type="molecule type" value="Transcribed_RNA"/>
</dbReference>
<dbReference type="AlphaFoldDB" id="A0A1D1Z6E0"/>
<dbReference type="Pfam" id="PF22754">
    <property type="entry name" value="bHLH-TF_ACT-like_plant"/>
    <property type="match status" value="1"/>
</dbReference>
<keyword evidence="4" id="KW-0010">Activator</keyword>
<evidence type="ECO:0000313" key="9">
    <source>
        <dbReference type="EMBL" id="JAT62434.1"/>
    </source>
</evidence>
<evidence type="ECO:0000256" key="2">
    <source>
        <dbReference type="ARBA" id="ARBA00005510"/>
    </source>
</evidence>
<dbReference type="Pfam" id="PF00010">
    <property type="entry name" value="HLH"/>
    <property type="match status" value="1"/>
</dbReference>
<keyword evidence="7" id="KW-0175">Coiled coil</keyword>
<dbReference type="SUPFAM" id="SSF47459">
    <property type="entry name" value="HLH, helix-loop-helix DNA-binding domain"/>
    <property type="match status" value="1"/>
</dbReference>
<keyword evidence="3" id="KW-0805">Transcription regulation</keyword>
<dbReference type="InterPro" id="IPR036638">
    <property type="entry name" value="HLH_DNA-bd_sf"/>
</dbReference>
<dbReference type="InterPro" id="IPR025610">
    <property type="entry name" value="MYC/MYB_N"/>
</dbReference>
<evidence type="ECO:0000256" key="4">
    <source>
        <dbReference type="ARBA" id="ARBA00023159"/>
    </source>
</evidence>
<comment type="similarity">
    <text evidence="2">Belongs to the bHLH protein family.</text>
</comment>
<reference evidence="9" key="1">
    <citation type="submission" date="2015-07" db="EMBL/GenBank/DDBJ databases">
        <title>Transcriptome Assembly of Anthurium amnicola.</title>
        <authorList>
            <person name="Suzuki J."/>
        </authorList>
    </citation>
    <scope>NUCLEOTIDE SEQUENCE</scope>
</reference>
<name>A0A1D1Z6E0_9ARAE</name>
<evidence type="ECO:0000256" key="6">
    <source>
        <dbReference type="ARBA" id="ARBA00023242"/>
    </source>
</evidence>
<protein>
    <submittedName>
        <fullName evidence="9">Transcription factor GLABRA 3</fullName>
    </submittedName>
</protein>
<evidence type="ECO:0000256" key="1">
    <source>
        <dbReference type="ARBA" id="ARBA00004123"/>
    </source>
</evidence>
<accession>A0A1D1Z6E0</accession>
<dbReference type="GO" id="GO:0046983">
    <property type="term" value="F:protein dimerization activity"/>
    <property type="evidence" value="ECO:0007669"/>
    <property type="project" value="InterPro"/>
</dbReference>
<comment type="subcellular location">
    <subcellularLocation>
        <location evidence="1">Nucleus</location>
    </subcellularLocation>
</comment>
<dbReference type="SMART" id="SM00353">
    <property type="entry name" value="HLH"/>
    <property type="match status" value="1"/>
</dbReference>
<dbReference type="GO" id="GO:0005634">
    <property type="term" value="C:nucleus"/>
    <property type="evidence" value="ECO:0007669"/>
    <property type="project" value="UniProtKB-SubCell"/>
</dbReference>
<evidence type="ECO:0000256" key="7">
    <source>
        <dbReference type="SAM" id="Coils"/>
    </source>
</evidence>
<dbReference type="Gene3D" id="4.10.280.10">
    <property type="entry name" value="Helix-loop-helix DNA-binding domain"/>
    <property type="match status" value="1"/>
</dbReference>
<dbReference type="PROSITE" id="PS50888">
    <property type="entry name" value="BHLH"/>
    <property type="match status" value="1"/>
</dbReference>
<evidence type="ECO:0000256" key="5">
    <source>
        <dbReference type="ARBA" id="ARBA00023163"/>
    </source>
</evidence>
<sequence length="670" mass="75386">MADGHRKEEDMPRRHLRRQLAATIQRIQWSYAIFWSLSSGQPSLLEWSDGHYNGDIKTRKTTHPMELKDDKMGLQRSEHLKQLYVSLSAGDSDQTARRPSVLLSPEDLGDLEWYYLVCMSFTFRLGHGLVGRTFTSGRHIWLTDAHCAESKIFTRSLLAKSASIQTLFCCPFMGGVLELGTTETVLEDPDLIQQITTSFWDFPVTVPSEQSLSKNLEFEENQDQIAPSCDQDNLTSVPSENLHPVADCHTTAGDGAAAFVPRFHSHSSIKVAELNEDAADKLEAESSEELETGSPNYSSYDCCPNQHIDDSRMMEGLDDTSEAHSCQFMDDELNNGLHGSLNSSYHKCQPLSGHQLLSSPEGERIKYVNDLRVCHQTEQVTAGTDSSHYRRTLATIFRSPTRTDVVSSFRNSSLQSSFTAWERGPDIPHTPICTEQKFLKKILFNVSSMHGPNPLGHGRKIKAWKVEGDAIGLSHMLSERKREKMNEKFLILKSLLPSVSKTDKASILDDAIKYLKELENRVDNLESYLELRDSEARGRKHPDITERTSDNYGRDIIASGKKYSICKRKACEVKEQGFENCLILSKDGMMDINVTIIEKEVVIQMSCPWRDYLLLEIVDAISNLHLEAHSVQSSNVDGNLSLTIKSKFRDAVVASPGMIKCTLQRVISKC</sequence>
<dbReference type="Pfam" id="PF14215">
    <property type="entry name" value="bHLH-MYC_N"/>
    <property type="match status" value="1"/>
</dbReference>
<feature type="domain" description="BHLH" evidence="8">
    <location>
        <begin position="469"/>
        <end position="518"/>
    </location>
</feature>
<proteinExistence type="inferred from homology"/>
<gene>
    <name evidence="9" type="primary">GL3_2</name>
    <name evidence="9" type="ORF">g.61185</name>
</gene>
<feature type="coiled-coil region" evidence="7">
    <location>
        <begin position="508"/>
        <end position="535"/>
    </location>
</feature>
<dbReference type="InterPro" id="IPR054502">
    <property type="entry name" value="bHLH-TF_ACT-like_plant"/>
</dbReference>
<dbReference type="InterPro" id="IPR011598">
    <property type="entry name" value="bHLH_dom"/>
</dbReference>
<keyword evidence="5" id="KW-0804">Transcription</keyword>